<reference evidence="1 2" key="1">
    <citation type="submission" date="2018-07" db="EMBL/GenBank/DDBJ databases">
        <title>Freshwater and sediment microbial communities from various areas in North America, analyzing microbe dynamics in response to fracking.</title>
        <authorList>
            <person name="Lamendella R."/>
        </authorList>
    </citation>
    <scope>NUCLEOTIDE SEQUENCE [LARGE SCALE GENOMIC DNA]</scope>
    <source>
        <strain evidence="1 2">105B</strain>
    </source>
</reference>
<evidence type="ECO:0000313" key="1">
    <source>
        <dbReference type="EMBL" id="RCW63993.1"/>
    </source>
</evidence>
<name>A0A368X7Q7_MARNT</name>
<protein>
    <submittedName>
        <fullName evidence="1">Uncharacterized protein</fullName>
    </submittedName>
</protein>
<dbReference type="EMBL" id="QPJI01000016">
    <property type="protein sequence ID" value="RCW63993.1"/>
    <property type="molecule type" value="Genomic_DNA"/>
</dbReference>
<dbReference type="Proteomes" id="UP000253647">
    <property type="component" value="Unassembled WGS sequence"/>
</dbReference>
<evidence type="ECO:0000313" key="2">
    <source>
        <dbReference type="Proteomes" id="UP000253647"/>
    </source>
</evidence>
<dbReference type="AlphaFoldDB" id="A0A368X7Q7"/>
<comment type="caution">
    <text evidence="1">The sequence shown here is derived from an EMBL/GenBank/DDBJ whole genome shotgun (WGS) entry which is preliminary data.</text>
</comment>
<sequence>MSSDQTSMNASRNLVDFSALSTEPGAVGPFAPPPGWKGEDSVYRKRIREALIQKRERYQQLLALIRWEDSTFTFKRVGFVGPYADSAQSVYDDLKAELSNAAA</sequence>
<proteinExistence type="predicted"/>
<dbReference type="RefSeq" id="WP_114435115.1">
    <property type="nucleotide sequence ID" value="NZ_QPJI01000016.1"/>
</dbReference>
<gene>
    <name evidence="1" type="ORF">DET61_11634</name>
</gene>
<accession>A0A368X7Q7</accession>
<organism evidence="1 2">
    <name type="scientific">Marinobacter nauticus</name>
    <name type="common">Marinobacter hydrocarbonoclasticus</name>
    <name type="synonym">Marinobacter aquaeolei</name>
    <dbReference type="NCBI Taxonomy" id="2743"/>
    <lineage>
        <taxon>Bacteria</taxon>
        <taxon>Pseudomonadati</taxon>
        <taxon>Pseudomonadota</taxon>
        <taxon>Gammaproteobacteria</taxon>
        <taxon>Pseudomonadales</taxon>
        <taxon>Marinobacteraceae</taxon>
        <taxon>Marinobacter</taxon>
    </lineage>
</organism>